<dbReference type="Proteomes" id="UP001253595">
    <property type="component" value="Unassembled WGS sequence"/>
</dbReference>
<evidence type="ECO:0000256" key="1">
    <source>
        <dbReference type="SAM" id="Phobius"/>
    </source>
</evidence>
<feature type="transmembrane region" description="Helical" evidence="1">
    <location>
        <begin position="24"/>
        <end position="46"/>
    </location>
</feature>
<dbReference type="EMBL" id="JAVDVX010000001">
    <property type="protein sequence ID" value="MDR7088611.1"/>
    <property type="molecule type" value="Genomic_DNA"/>
</dbReference>
<reference evidence="2 3" key="1">
    <citation type="submission" date="2023-07" db="EMBL/GenBank/DDBJ databases">
        <title>Sorghum-associated microbial communities from plants grown in Nebraska, USA.</title>
        <authorList>
            <person name="Schachtman D."/>
        </authorList>
    </citation>
    <scope>NUCLEOTIDE SEQUENCE [LARGE SCALE GENOMIC DNA]</scope>
    <source>
        <strain evidence="2 3">BE190</strain>
    </source>
</reference>
<keyword evidence="1" id="KW-0472">Membrane</keyword>
<feature type="transmembrane region" description="Helical" evidence="1">
    <location>
        <begin position="66"/>
        <end position="85"/>
    </location>
</feature>
<accession>A0ABU1UTV6</accession>
<gene>
    <name evidence="2" type="ORF">J2X05_000614</name>
</gene>
<evidence type="ECO:0000313" key="3">
    <source>
        <dbReference type="Proteomes" id="UP001253595"/>
    </source>
</evidence>
<sequence>MDKIMSFLTAEFFLNSRPNGGKAVLFRTLFITAYLYLLAIGLKSYSSEGSTFSFSWNEFLAEVNDTIPWLGAIFGATYAALYTRFSSQWSYLAGLYNQQIQAALTLDKAALKGENFAIWQAAFIEDAVCMHLATKVGFSNAILSMLKEYKTRRILEEDEHFGKLRVAEIERALEAAVRKQL</sequence>
<keyword evidence="1" id="KW-1133">Transmembrane helix</keyword>
<keyword evidence="1" id="KW-0812">Transmembrane</keyword>
<keyword evidence="3" id="KW-1185">Reference proteome</keyword>
<protein>
    <submittedName>
        <fullName evidence="2">Uncharacterized protein</fullName>
    </submittedName>
</protein>
<organism evidence="2 3">
    <name type="scientific">Cellvibrio fibrivorans</name>
    <dbReference type="NCBI Taxonomy" id="126350"/>
    <lineage>
        <taxon>Bacteria</taxon>
        <taxon>Pseudomonadati</taxon>
        <taxon>Pseudomonadota</taxon>
        <taxon>Gammaproteobacteria</taxon>
        <taxon>Cellvibrionales</taxon>
        <taxon>Cellvibrionaceae</taxon>
        <taxon>Cellvibrio</taxon>
    </lineage>
</organism>
<evidence type="ECO:0000313" key="2">
    <source>
        <dbReference type="EMBL" id="MDR7088611.1"/>
    </source>
</evidence>
<name>A0ABU1UTV6_9GAMM</name>
<dbReference type="RefSeq" id="WP_310068467.1">
    <property type="nucleotide sequence ID" value="NZ_JAVDVX010000001.1"/>
</dbReference>
<proteinExistence type="predicted"/>
<comment type="caution">
    <text evidence="2">The sequence shown here is derived from an EMBL/GenBank/DDBJ whole genome shotgun (WGS) entry which is preliminary data.</text>
</comment>